<feature type="region of interest" description="Disordered" evidence="1">
    <location>
        <begin position="123"/>
        <end position="147"/>
    </location>
</feature>
<evidence type="ECO:0000313" key="2">
    <source>
        <dbReference type="EMBL" id="XBS71422.1"/>
    </source>
</evidence>
<evidence type="ECO:0000256" key="1">
    <source>
        <dbReference type="SAM" id="MobiDB-lite"/>
    </source>
</evidence>
<gene>
    <name evidence="2" type="ORF">ABK905_11085</name>
</gene>
<name>A0AAU7QE15_9GAMM</name>
<organism evidence="2">
    <name type="scientific">Acerihabitans sp. KWT182</name>
    <dbReference type="NCBI Taxonomy" id="3157919"/>
    <lineage>
        <taxon>Bacteria</taxon>
        <taxon>Pseudomonadati</taxon>
        <taxon>Pseudomonadota</taxon>
        <taxon>Gammaproteobacteria</taxon>
        <taxon>Enterobacterales</taxon>
        <taxon>Pectobacteriaceae</taxon>
        <taxon>Acerihabitans</taxon>
    </lineage>
</organism>
<reference evidence="2" key="1">
    <citation type="submission" date="2024-06" db="EMBL/GenBank/DDBJ databases">
        <authorList>
            <person name="Coelho C."/>
            <person name="Bento M."/>
            <person name="Garcia E."/>
            <person name="Camelo A."/>
            <person name="Brandao I."/>
            <person name="Espirito Santo C."/>
            <person name="Trovao J."/>
            <person name="Verissimo A."/>
            <person name="Costa J."/>
            <person name="Tiago I."/>
        </authorList>
    </citation>
    <scope>NUCLEOTIDE SEQUENCE</scope>
    <source>
        <strain evidence="2">KWT182</strain>
    </source>
</reference>
<proteinExistence type="predicted"/>
<accession>A0AAU7QE15</accession>
<protein>
    <submittedName>
        <fullName evidence="2">Uncharacterized protein</fullName>
    </submittedName>
</protein>
<dbReference type="AlphaFoldDB" id="A0AAU7QE15"/>
<dbReference type="EMBL" id="CP157947">
    <property type="protein sequence ID" value="XBS71422.1"/>
    <property type="molecule type" value="Genomic_DNA"/>
</dbReference>
<sequence length="300" mass="33462">MTYHPRAGIIPLYLVKKKKIKKDRLFSCVAEFYRNPDSLLKSRGSKYITLHHQEGKNSVYTKIVTLPSGREIYVGNLAGKTIISDGELYHLSQSSINHHGLGSSLWLAWADLTTSYCLPTPPLKSSEPKTARHGHGHRPTPEASTPLQAKIPLTVRSWLPFFTAWKTILAHPVDNLLKAFTLPGATAQEVQTRIDDAFEEDWPNDIKDLINDEITPATSGSGCHPSPGEANDENYFLVHKSLNVIIDGKDTTLSMPHHEAQSELEHLLSVFQHSIGADSNSIEKLLSFDKFIGEKNSRCF</sequence>